<evidence type="ECO:0000313" key="6">
    <source>
        <dbReference type="Proteomes" id="UP000018227"/>
    </source>
</evidence>
<keyword evidence="6" id="KW-1185">Reference proteome</keyword>
<sequence length="317" mass="34792">MSDFSTNYSSARTDKGLEAQVRDGVISKTKNLQNVKTADDLNKLGKDSFLKLLCAQMENQDPMQPQSNTEWVSQLATYSSLEQMQNLNATIANSQAYGLIGQEVVMAAKDSDGHETTVSGKVDFVSVKGNKSYLSIDGNLYPASDLQSVINPEYLKGATLPKVENKQLKFNKDNPGAVKFRVHMGEGIGKADALGLNIAGKDIPAKNFHVDKDGIVTVYPEALKDLKPGTYKVDVKFKNDFNTHNNTNLSLTVTEGDEPKKPETPKKPEEDKKAEGDKKSEGDKKPVETNKPDEAKKTEETNKPVESKKPDETPKTP</sequence>
<proteinExistence type="inferred from homology"/>
<accession>V2Y531</accession>
<name>V2Y531_9FIRM</name>
<organism evidence="5 6">
    <name type="scientific">Catonella morbi ATCC 51271</name>
    <dbReference type="NCBI Taxonomy" id="592026"/>
    <lineage>
        <taxon>Bacteria</taxon>
        <taxon>Bacillati</taxon>
        <taxon>Bacillota</taxon>
        <taxon>Clostridia</taxon>
        <taxon>Lachnospirales</taxon>
        <taxon>Lachnospiraceae</taxon>
        <taxon>Catonella</taxon>
    </lineage>
</organism>
<keyword evidence="5" id="KW-0969">Cilium</keyword>
<dbReference type="GO" id="GO:0044781">
    <property type="term" value="P:bacterial-type flagellum organization"/>
    <property type="evidence" value="ECO:0007669"/>
    <property type="project" value="UniProtKB-UniRule"/>
</dbReference>
<dbReference type="STRING" id="592026.GCWU0000282_001681"/>
<dbReference type="OrthoDB" id="280334at2"/>
<evidence type="ECO:0000256" key="2">
    <source>
        <dbReference type="ARBA" id="ARBA00022795"/>
    </source>
</evidence>
<comment type="caution">
    <text evidence="5">The sequence shown here is derived from an EMBL/GenBank/DDBJ whole genome shotgun (WGS) entry which is preliminary data.</text>
</comment>
<comment type="function">
    <text evidence="3">Required for flagellar hook formation. May act as a scaffolding protein.</text>
</comment>
<feature type="compositionally biased region" description="Basic and acidic residues" evidence="4">
    <location>
        <begin position="257"/>
        <end position="317"/>
    </location>
</feature>
<dbReference type="InterPro" id="IPR005648">
    <property type="entry name" value="FlgD"/>
</dbReference>
<reference evidence="5 6" key="1">
    <citation type="submission" date="2013-06" db="EMBL/GenBank/DDBJ databases">
        <authorList>
            <person name="Weinstock G."/>
            <person name="Sodergren E."/>
            <person name="Clifton S."/>
            <person name="Fulton L."/>
            <person name="Fulton B."/>
            <person name="Courtney L."/>
            <person name="Fronick C."/>
            <person name="Harrison M."/>
            <person name="Strong C."/>
            <person name="Farmer C."/>
            <person name="Delahaunty K."/>
            <person name="Markovic C."/>
            <person name="Hall O."/>
            <person name="Minx P."/>
            <person name="Tomlinson C."/>
            <person name="Mitreva M."/>
            <person name="Nelson J."/>
            <person name="Hou S."/>
            <person name="Wollam A."/>
            <person name="Pepin K.H."/>
            <person name="Johnson M."/>
            <person name="Bhonagiri V."/>
            <person name="Nash W.E."/>
            <person name="Warren W."/>
            <person name="Chinwalla A."/>
            <person name="Mardis E.R."/>
            <person name="Wilson R.K."/>
        </authorList>
    </citation>
    <scope>NUCLEOTIDE SEQUENCE [LARGE SCALE GENOMIC DNA]</scope>
    <source>
        <strain evidence="5 6">ATCC 51271</strain>
    </source>
</reference>
<evidence type="ECO:0000256" key="1">
    <source>
        <dbReference type="ARBA" id="ARBA00010577"/>
    </source>
</evidence>
<feature type="compositionally biased region" description="Polar residues" evidence="4">
    <location>
        <begin position="242"/>
        <end position="253"/>
    </location>
</feature>
<protein>
    <recommendedName>
        <fullName evidence="3">Basal-body rod modification protein FlgD</fullName>
    </recommendedName>
</protein>
<dbReference type="RefSeq" id="WP_023354553.1">
    <property type="nucleotide sequence ID" value="NZ_KI535368.1"/>
</dbReference>
<dbReference type="EMBL" id="ACIL03000013">
    <property type="protein sequence ID" value="ESL02811.1"/>
    <property type="molecule type" value="Genomic_DNA"/>
</dbReference>
<keyword evidence="5" id="KW-0282">Flagellum</keyword>
<dbReference type="HOGENOM" id="CLU_876299_0_0_9"/>
<gene>
    <name evidence="5" type="ORF">GCWU0000282_001681</name>
</gene>
<feature type="region of interest" description="Disordered" evidence="4">
    <location>
        <begin position="240"/>
        <end position="317"/>
    </location>
</feature>
<keyword evidence="5" id="KW-0966">Cell projection</keyword>
<dbReference type="Proteomes" id="UP000018227">
    <property type="component" value="Unassembled WGS sequence"/>
</dbReference>
<dbReference type="eggNOG" id="COG1843">
    <property type="taxonomic scope" value="Bacteria"/>
</dbReference>
<dbReference type="AlphaFoldDB" id="V2Y531"/>
<evidence type="ECO:0000256" key="3">
    <source>
        <dbReference type="RuleBase" id="RU362076"/>
    </source>
</evidence>
<dbReference type="Pfam" id="PF03963">
    <property type="entry name" value="FlgD"/>
    <property type="match status" value="1"/>
</dbReference>
<evidence type="ECO:0000313" key="5">
    <source>
        <dbReference type="EMBL" id="ESL02811.1"/>
    </source>
</evidence>
<keyword evidence="2 3" id="KW-1005">Bacterial flagellum biogenesis</keyword>
<comment type="similarity">
    <text evidence="1 3">Belongs to the FlgD family.</text>
</comment>
<evidence type="ECO:0000256" key="4">
    <source>
        <dbReference type="SAM" id="MobiDB-lite"/>
    </source>
</evidence>